<comment type="similarity">
    <text evidence="1">Belongs to the methyltransferase superfamily.</text>
</comment>
<dbReference type="Pfam" id="PF08241">
    <property type="entry name" value="Methyltransf_11"/>
    <property type="match status" value="1"/>
</dbReference>
<accession>A0ABS6FNG0</accession>
<dbReference type="PANTHER" id="PTHR44942:SF4">
    <property type="entry name" value="METHYLTRANSFERASE TYPE 11 DOMAIN-CONTAINING PROTEIN"/>
    <property type="match status" value="1"/>
</dbReference>
<dbReference type="InterPro" id="IPR013216">
    <property type="entry name" value="Methyltransf_11"/>
</dbReference>
<dbReference type="GO" id="GO:0032259">
    <property type="term" value="P:methylation"/>
    <property type="evidence" value="ECO:0007669"/>
    <property type="project" value="UniProtKB-KW"/>
</dbReference>
<evidence type="ECO:0000256" key="3">
    <source>
        <dbReference type="ARBA" id="ARBA00022679"/>
    </source>
</evidence>
<keyword evidence="3" id="KW-0808">Transferase</keyword>
<dbReference type="Proteomes" id="UP000743001">
    <property type="component" value="Unassembled WGS sequence"/>
</dbReference>
<evidence type="ECO:0000256" key="2">
    <source>
        <dbReference type="ARBA" id="ARBA00022603"/>
    </source>
</evidence>
<sequence length="273" mass="30486">MNIPAGNRQENVERFTGFAALYDQYRPEAPRAVLQILESYLGRKPRLVMDIGCGTGLSTMVWNGHAERVIGVEPNDGMRDQAEAKLRSSGADTISFVKGFSNQLEAADESADIITCSQSFHWMEPVSTLKEIQRVLKPGGVFAAYDCDWPPVIGWQLEQEYARLIAAGDELLAQLETPGSGAVKRDKEKHLSVLRESGVFRYTREIVCHHQEECDAERFIGLALSQGGLQTVMKLHPDALAPARESFEASVRDLFDGSRRPLRFGYRMRIGIK</sequence>
<dbReference type="GO" id="GO:0008168">
    <property type="term" value="F:methyltransferase activity"/>
    <property type="evidence" value="ECO:0007669"/>
    <property type="project" value="UniProtKB-KW"/>
</dbReference>
<evidence type="ECO:0000313" key="6">
    <source>
        <dbReference type="Proteomes" id="UP000743001"/>
    </source>
</evidence>
<evidence type="ECO:0000259" key="4">
    <source>
        <dbReference type="Pfam" id="PF08241"/>
    </source>
</evidence>
<reference evidence="5 6" key="1">
    <citation type="submission" date="2021-06" db="EMBL/GenBank/DDBJ databases">
        <authorList>
            <person name="Sun Q."/>
            <person name="Li D."/>
        </authorList>
    </citation>
    <scope>NUCLEOTIDE SEQUENCE [LARGE SCALE GENOMIC DNA]</scope>
    <source>
        <strain evidence="5 6">MSJ-6</strain>
    </source>
</reference>
<evidence type="ECO:0000256" key="1">
    <source>
        <dbReference type="ARBA" id="ARBA00008361"/>
    </source>
</evidence>
<feature type="domain" description="Methyltransferase type 11" evidence="4">
    <location>
        <begin position="50"/>
        <end position="143"/>
    </location>
</feature>
<comment type="caution">
    <text evidence="5">The sequence shown here is derived from an EMBL/GenBank/DDBJ whole genome shotgun (WGS) entry which is preliminary data.</text>
</comment>
<keyword evidence="6" id="KW-1185">Reference proteome</keyword>
<name>A0ABS6FNG0_9BACL</name>
<dbReference type="PANTHER" id="PTHR44942">
    <property type="entry name" value="METHYLTRANSF_11 DOMAIN-CONTAINING PROTEIN"/>
    <property type="match status" value="1"/>
</dbReference>
<proteinExistence type="inferred from homology"/>
<dbReference type="CDD" id="cd02440">
    <property type="entry name" value="AdoMet_MTases"/>
    <property type="match status" value="1"/>
</dbReference>
<protein>
    <submittedName>
        <fullName evidence="5">Class I SAM-dependent methyltransferase</fullName>
    </submittedName>
</protein>
<dbReference type="RefSeq" id="WP_216478248.1">
    <property type="nucleotide sequence ID" value="NZ_JAHLQJ010000005.1"/>
</dbReference>
<gene>
    <name evidence="5" type="ORF">KQJ23_07530</name>
</gene>
<dbReference type="EMBL" id="JAHLQJ010000005">
    <property type="protein sequence ID" value="MBU5671684.1"/>
    <property type="molecule type" value="Genomic_DNA"/>
</dbReference>
<keyword evidence="2 5" id="KW-0489">Methyltransferase</keyword>
<dbReference type="InterPro" id="IPR051052">
    <property type="entry name" value="Diverse_substrate_MTase"/>
</dbReference>
<evidence type="ECO:0000313" key="5">
    <source>
        <dbReference type="EMBL" id="MBU5671684.1"/>
    </source>
</evidence>
<organism evidence="5 6">
    <name type="scientific">Paenibacillus brevis</name>
    <dbReference type="NCBI Taxonomy" id="2841508"/>
    <lineage>
        <taxon>Bacteria</taxon>
        <taxon>Bacillati</taxon>
        <taxon>Bacillota</taxon>
        <taxon>Bacilli</taxon>
        <taxon>Bacillales</taxon>
        <taxon>Paenibacillaceae</taxon>
        <taxon>Paenibacillus</taxon>
    </lineage>
</organism>